<accession>A0A0K0EIS9</accession>
<sequence>MYININDPRDPWAWRNKWTGESRYGNDDLWIWITLCVLLIILAIIAISPLLMLKYCRGSCPCDAFFNWFEKFLYKLHYLGRKKNKNGFRRFHGNVKPSSRRIIRSSKKSPRNVNIYYVGRGEEILGGRKYRMSERRTTIPKINLSSISS</sequence>
<evidence type="ECO:0000313" key="3">
    <source>
        <dbReference type="WBParaSite" id="SSTP_0000938500.1"/>
    </source>
</evidence>
<evidence type="ECO:0000313" key="2">
    <source>
        <dbReference type="Proteomes" id="UP000035681"/>
    </source>
</evidence>
<keyword evidence="1" id="KW-1133">Transmembrane helix</keyword>
<keyword evidence="1" id="KW-0472">Membrane</keyword>
<dbReference type="WBParaSite" id="TCONS_00005254.p1">
    <property type="protein sequence ID" value="TCONS_00005254.p1"/>
    <property type="gene ID" value="XLOC_003584"/>
</dbReference>
<proteinExistence type="predicted"/>
<organism evidence="3">
    <name type="scientific">Strongyloides stercoralis</name>
    <name type="common">Threadworm</name>
    <dbReference type="NCBI Taxonomy" id="6248"/>
    <lineage>
        <taxon>Eukaryota</taxon>
        <taxon>Metazoa</taxon>
        <taxon>Ecdysozoa</taxon>
        <taxon>Nematoda</taxon>
        <taxon>Chromadorea</taxon>
        <taxon>Rhabditida</taxon>
        <taxon>Tylenchina</taxon>
        <taxon>Panagrolaimomorpha</taxon>
        <taxon>Strongyloidoidea</taxon>
        <taxon>Strongyloididae</taxon>
        <taxon>Strongyloides</taxon>
    </lineage>
</organism>
<evidence type="ECO:0000256" key="1">
    <source>
        <dbReference type="SAM" id="Phobius"/>
    </source>
</evidence>
<protein>
    <submittedName>
        <fullName evidence="4">4Fe-4S ferredoxin-type domain-containing protein</fullName>
    </submittedName>
</protein>
<feature type="transmembrane region" description="Helical" evidence="1">
    <location>
        <begin position="29"/>
        <end position="51"/>
    </location>
</feature>
<keyword evidence="1" id="KW-0812">Transmembrane</keyword>
<dbReference type="AlphaFoldDB" id="A0A0K0EIS9"/>
<name>A0A0K0EIS9_STRER</name>
<dbReference type="Proteomes" id="UP000035681">
    <property type="component" value="Unplaced"/>
</dbReference>
<evidence type="ECO:0000313" key="4">
    <source>
        <dbReference type="WBParaSite" id="TCONS_00005254.p1"/>
    </source>
</evidence>
<dbReference type="WBParaSite" id="SSTP_0000938500.1">
    <property type="protein sequence ID" value="SSTP_0000938500.1"/>
    <property type="gene ID" value="SSTP_0000938500"/>
</dbReference>
<reference evidence="3" key="1">
    <citation type="submission" date="2015-08" db="UniProtKB">
        <authorList>
            <consortium name="WormBaseParasite"/>
        </authorList>
    </citation>
    <scope>IDENTIFICATION</scope>
</reference>
<keyword evidence="2" id="KW-1185">Reference proteome</keyword>